<dbReference type="Proteomes" id="UP000479710">
    <property type="component" value="Unassembled WGS sequence"/>
</dbReference>
<evidence type="ECO:0000313" key="2">
    <source>
        <dbReference type="EMBL" id="KAF0902785.1"/>
    </source>
</evidence>
<organism evidence="2 3">
    <name type="scientific">Oryza meyeriana var. granulata</name>
    <dbReference type="NCBI Taxonomy" id="110450"/>
    <lineage>
        <taxon>Eukaryota</taxon>
        <taxon>Viridiplantae</taxon>
        <taxon>Streptophyta</taxon>
        <taxon>Embryophyta</taxon>
        <taxon>Tracheophyta</taxon>
        <taxon>Spermatophyta</taxon>
        <taxon>Magnoliopsida</taxon>
        <taxon>Liliopsida</taxon>
        <taxon>Poales</taxon>
        <taxon>Poaceae</taxon>
        <taxon>BOP clade</taxon>
        <taxon>Oryzoideae</taxon>
        <taxon>Oryzeae</taxon>
        <taxon>Oryzinae</taxon>
        <taxon>Oryza</taxon>
        <taxon>Oryza meyeriana</taxon>
    </lineage>
</organism>
<dbReference type="AlphaFoldDB" id="A0A6G1CQ99"/>
<keyword evidence="3" id="KW-1185">Reference proteome</keyword>
<proteinExistence type="predicted"/>
<gene>
    <name evidence="2" type="ORF">E2562_019114</name>
</gene>
<comment type="caution">
    <text evidence="2">The sequence shown here is derived from an EMBL/GenBank/DDBJ whole genome shotgun (WGS) entry which is preliminary data.</text>
</comment>
<feature type="compositionally biased region" description="Polar residues" evidence="1">
    <location>
        <begin position="1"/>
        <end position="11"/>
    </location>
</feature>
<evidence type="ECO:0000256" key="1">
    <source>
        <dbReference type="SAM" id="MobiDB-lite"/>
    </source>
</evidence>
<accession>A0A6G1CQ99</accession>
<reference evidence="2 3" key="1">
    <citation type="submission" date="2019-11" db="EMBL/GenBank/DDBJ databases">
        <title>Whole genome sequence of Oryza granulata.</title>
        <authorList>
            <person name="Li W."/>
        </authorList>
    </citation>
    <scope>NUCLEOTIDE SEQUENCE [LARGE SCALE GENOMIC DNA]</scope>
    <source>
        <strain evidence="3">cv. Menghai</strain>
        <tissue evidence="2">Leaf</tissue>
    </source>
</reference>
<evidence type="ECO:0000313" key="3">
    <source>
        <dbReference type="Proteomes" id="UP000479710"/>
    </source>
</evidence>
<protein>
    <submittedName>
        <fullName evidence="2">Uncharacterized protein</fullName>
    </submittedName>
</protein>
<name>A0A6G1CQ99_9ORYZ</name>
<dbReference type="EMBL" id="SPHZ02000008">
    <property type="protein sequence ID" value="KAF0902785.1"/>
    <property type="molecule type" value="Genomic_DNA"/>
</dbReference>
<feature type="region of interest" description="Disordered" evidence="1">
    <location>
        <begin position="1"/>
        <end position="27"/>
    </location>
</feature>
<sequence>MQLAEQGQSTLAAWEPTRGSVPDSGTTTRGCSTWLGAVHGRLLGADMWQHARLGEIHKGPLGSQCVAACLARGCPRGLYGS</sequence>